<dbReference type="InterPro" id="IPR000160">
    <property type="entry name" value="GGDEF_dom"/>
</dbReference>
<dbReference type="Pfam" id="PF00990">
    <property type="entry name" value="GGDEF"/>
    <property type="match status" value="1"/>
</dbReference>
<evidence type="ECO:0000259" key="2">
    <source>
        <dbReference type="PROSITE" id="PS50883"/>
    </source>
</evidence>
<dbReference type="SMART" id="SM00052">
    <property type="entry name" value="EAL"/>
    <property type="match status" value="1"/>
</dbReference>
<feature type="domain" description="GGDEF" evidence="3">
    <location>
        <begin position="342"/>
        <end position="476"/>
    </location>
</feature>
<reference evidence="4" key="2">
    <citation type="submission" date="2022-05" db="EMBL/GenBank/DDBJ databases">
        <authorList>
            <person name="Kim J.-S."/>
            <person name="Lee K."/>
            <person name="Suh M."/>
            <person name="Eom M."/>
            <person name="Kim J.-S."/>
            <person name="Kim D.-S."/>
            <person name="Ko S.-H."/>
            <person name="Shin Y."/>
            <person name="Lee J.-S."/>
        </authorList>
    </citation>
    <scope>NUCLEOTIDE SEQUENCE</scope>
    <source>
        <strain evidence="4">N237</strain>
    </source>
</reference>
<reference evidence="4" key="1">
    <citation type="journal article" date="2018" name="Int. J. Syst. Evol. Microbiol.">
        <title>Jatrophihabitans telluris sp. nov., isolated from sediment soil of lava forest wetlands and the emended description of the genus Jatrophihabitans.</title>
        <authorList>
            <person name="Lee K.C."/>
            <person name="Suh M.K."/>
            <person name="Eom M.K."/>
            <person name="Kim K.K."/>
            <person name="Kim J.S."/>
            <person name="Kim D.S."/>
            <person name="Ko S.H."/>
            <person name="Shin Y.K."/>
            <person name="Lee J.S."/>
        </authorList>
    </citation>
    <scope>NUCLEOTIDE SEQUENCE</scope>
    <source>
        <strain evidence="4">N237</strain>
    </source>
</reference>
<evidence type="ECO:0000256" key="1">
    <source>
        <dbReference type="SAM" id="Phobius"/>
    </source>
</evidence>
<organism evidence="4 5">
    <name type="scientific">Jatrophihabitans telluris</name>
    <dbReference type="NCBI Taxonomy" id="2038343"/>
    <lineage>
        <taxon>Bacteria</taxon>
        <taxon>Bacillati</taxon>
        <taxon>Actinomycetota</taxon>
        <taxon>Actinomycetes</taxon>
        <taxon>Jatrophihabitantales</taxon>
        <taxon>Jatrophihabitantaceae</taxon>
        <taxon>Jatrophihabitans</taxon>
    </lineage>
</organism>
<evidence type="ECO:0000313" key="4">
    <source>
        <dbReference type="EMBL" id="UQX86967.1"/>
    </source>
</evidence>
<dbReference type="CDD" id="cd01948">
    <property type="entry name" value="EAL"/>
    <property type="match status" value="1"/>
</dbReference>
<feature type="transmembrane region" description="Helical" evidence="1">
    <location>
        <begin position="68"/>
        <end position="89"/>
    </location>
</feature>
<feature type="transmembrane region" description="Helical" evidence="1">
    <location>
        <begin position="130"/>
        <end position="152"/>
    </location>
</feature>
<dbReference type="PANTHER" id="PTHR44757:SF2">
    <property type="entry name" value="BIOFILM ARCHITECTURE MAINTENANCE PROTEIN MBAA"/>
    <property type="match status" value="1"/>
</dbReference>
<dbReference type="SMART" id="SM00267">
    <property type="entry name" value="GGDEF"/>
    <property type="match status" value="1"/>
</dbReference>
<dbReference type="InterPro" id="IPR001633">
    <property type="entry name" value="EAL_dom"/>
</dbReference>
<dbReference type="SUPFAM" id="SSF141868">
    <property type="entry name" value="EAL domain-like"/>
    <property type="match status" value="1"/>
</dbReference>
<feature type="transmembrane region" description="Helical" evidence="1">
    <location>
        <begin position="12"/>
        <end position="31"/>
    </location>
</feature>
<keyword evidence="1" id="KW-0812">Transmembrane</keyword>
<feature type="transmembrane region" description="Helical" evidence="1">
    <location>
        <begin position="37"/>
        <end position="56"/>
    </location>
</feature>
<dbReference type="Gene3D" id="3.30.70.270">
    <property type="match status" value="1"/>
</dbReference>
<dbReference type="InterPro" id="IPR029787">
    <property type="entry name" value="Nucleotide_cyclase"/>
</dbReference>
<dbReference type="InterPro" id="IPR043128">
    <property type="entry name" value="Rev_trsase/Diguanyl_cyclase"/>
</dbReference>
<feature type="transmembrane region" description="Helical" evidence="1">
    <location>
        <begin position="253"/>
        <end position="273"/>
    </location>
</feature>
<sequence>MQFTRSRRCAQSLMWLLVATYTCLLTVHGSAFEPFVDGWLCVLTQFVPALVCWLAVPGAGARRPEICWLAIGITAFAFGNVALVLAEAHHTSLDVPSTADIGYLAFYPAVLATLVLAARRELRAARRGIWLDSIVGGFGAAAAVAVLLGPAFSVSDQSIAGTLVSLSFPLLDLALVFVVVAIAALKRFRLSPSWMALMAGFAVFACADVIYDRSIASGSYHLGTPLDATWAIGLTLTTLWATRRPAERAPATAQPTVLAVPAIAIALSLGVLITGTITAVPMVAVALAALTVVLTGVRTQLAFGHQWRLGELRRQAGTDDLTGLANRRAFYAQAARQLAVSPRSALLLLDLDKFKEVNDSLGHHIGDRLLVGLGARLATLLRDYDLLARLGGDEFALLLTDVDQAQAEAAASRIHAELAAPFALNDIMIATDVSIGIALAPEHGMEVSGLLRRADIAMYKAKRARLKSHVYAAADESNGDDRLRTLQELRTALHTDQFVLHFQPKLDLRTDEICGVEALVRWDHPRRGLVYPDGFLPLIEEGGMMPALTERVLALAVAQAADWAALGRPLPVAVNVSASSLVDDELPEFIAQRLAARQLPACMLKLEITEESLMDDRDRGRRILHRLRDQGIEISVDDFGTGYSSLAYLRDLPIDELKLDRAFVFPMADDARAAALVVSTIGLAHSLGLRMVAEGVENDTALAELARHGCDQAQGFHIARPMPAVELDHWLSLRVRERQTLPAR</sequence>
<dbReference type="Pfam" id="PF00563">
    <property type="entry name" value="EAL"/>
    <property type="match status" value="1"/>
</dbReference>
<dbReference type="PANTHER" id="PTHR44757">
    <property type="entry name" value="DIGUANYLATE CYCLASE DGCP"/>
    <property type="match status" value="1"/>
</dbReference>
<feature type="transmembrane region" description="Helical" evidence="1">
    <location>
        <begin position="279"/>
        <end position="297"/>
    </location>
</feature>
<dbReference type="NCBIfam" id="TIGR00254">
    <property type="entry name" value="GGDEF"/>
    <property type="match status" value="1"/>
</dbReference>
<keyword evidence="1" id="KW-0472">Membrane</keyword>
<feature type="transmembrane region" description="Helical" evidence="1">
    <location>
        <begin position="194"/>
        <end position="211"/>
    </location>
</feature>
<dbReference type="InterPro" id="IPR052155">
    <property type="entry name" value="Biofilm_reg_signaling"/>
</dbReference>
<dbReference type="EMBL" id="CP097332">
    <property type="protein sequence ID" value="UQX86967.1"/>
    <property type="molecule type" value="Genomic_DNA"/>
</dbReference>
<protein>
    <submittedName>
        <fullName evidence="4">EAL domain-containing protein</fullName>
    </submittedName>
</protein>
<proteinExistence type="predicted"/>
<evidence type="ECO:0000259" key="3">
    <source>
        <dbReference type="PROSITE" id="PS50887"/>
    </source>
</evidence>
<feature type="domain" description="EAL" evidence="2">
    <location>
        <begin position="482"/>
        <end position="735"/>
    </location>
</feature>
<keyword evidence="1" id="KW-1133">Transmembrane helix</keyword>
<dbReference type="CDD" id="cd01949">
    <property type="entry name" value="GGDEF"/>
    <property type="match status" value="1"/>
</dbReference>
<dbReference type="InterPro" id="IPR035919">
    <property type="entry name" value="EAL_sf"/>
</dbReference>
<name>A0ABY4QV34_9ACTN</name>
<gene>
    <name evidence="4" type="ORF">M6D93_11685</name>
</gene>
<dbReference type="Proteomes" id="UP001056336">
    <property type="component" value="Chromosome"/>
</dbReference>
<keyword evidence="5" id="KW-1185">Reference proteome</keyword>
<dbReference type="RefSeq" id="WP_249769379.1">
    <property type="nucleotide sequence ID" value="NZ_CP097332.1"/>
</dbReference>
<accession>A0ABY4QV34</accession>
<dbReference type="PROSITE" id="PS50887">
    <property type="entry name" value="GGDEF"/>
    <property type="match status" value="1"/>
</dbReference>
<feature type="transmembrane region" description="Helical" evidence="1">
    <location>
        <begin position="101"/>
        <end position="118"/>
    </location>
</feature>
<evidence type="ECO:0000313" key="5">
    <source>
        <dbReference type="Proteomes" id="UP001056336"/>
    </source>
</evidence>
<dbReference type="Gene3D" id="3.20.20.450">
    <property type="entry name" value="EAL domain"/>
    <property type="match status" value="1"/>
</dbReference>
<feature type="transmembrane region" description="Helical" evidence="1">
    <location>
        <begin position="158"/>
        <end position="182"/>
    </location>
</feature>
<dbReference type="SUPFAM" id="SSF55073">
    <property type="entry name" value="Nucleotide cyclase"/>
    <property type="match status" value="1"/>
</dbReference>
<dbReference type="PROSITE" id="PS50883">
    <property type="entry name" value="EAL"/>
    <property type="match status" value="1"/>
</dbReference>